<keyword evidence="1" id="KW-1133">Transmembrane helix</keyword>
<feature type="transmembrane region" description="Helical" evidence="1">
    <location>
        <begin position="58"/>
        <end position="81"/>
    </location>
</feature>
<feature type="transmembrane region" description="Helical" evidence="1">
    <location>
        <begin position="168"/>
        <end position="189"/>
    </location>
</feature>
<feature type="transmembrane region" description="Helical" evidence="1">
    <location>
        <begin position="20"/>
        <end position="37"/>
    </location>
</feature>
<comment type="caution">
    <text evidence="2">The sequence shown here is derived from an EMBL/GenBank/DDBJ whole genome shotgun (WGS) entry which is preliminary data.</text>
</comment>
<name>A3IZG8_9CHRO</name>
<evidence type="ECO:0000313" key="3">
    <source>
        <dbReference type="Proteomes" id="UP000003781"/>
    </source>
</evidence>
<gene>
    <name evidence="2" type="ORF">CY0110_10902</name>
</gene>
<dbReference type="OrthoDB" id="581198at2"/>
<sequence length="196" mass="23067">MFFIDVDSAGYFLNYHKQRGLQIETLLGGIILLLNKVKWIHQETSVIIYNYGALHLNLFLADFVAKILPFVFLFLFLIILIKEKKDFSKYDRFDKEKKLEVTNLVKYVVLALSLFMVTNKVFSAQYIIWILPFIPFLNLIENITFLIIFALTIFIYPFNYHLLSSGDWGLILALNSRNFLLVFLIVRLLRKKESNL</sequence>
<dbReference type="AlphaFoldDB" id="A3IZG8"/>
<protein>
    <submittedName>
        <fullName evidence="2">Uncharacterized protein</fullName>
    </submittedName>
</protein>
<keyword evidence="1" id="KW-0472">Membrane</keyword>
<keyword evidence="3" id="KW-1185">Reference proteome</keyword>
<evidence type="ECO:0000256" key="1">
    <source>
        <dbReference type="SAM" id="Phobius"/>
    </source>
</evidence>
<organism evidence="2 3">
    <name type="scientific">Crocosphaera chwakensis CCY0110</name>
    <dbReference type="NCBI Taxonomy" id="391612"/>
    <lineage>
        <taxon>Bacteria</taxon>
        <taxon>Bacillati</taxon>
        <taxon>Cyanobacteriota</taxon>
        <taxon>Cyanophyceae</taxon>
        <taxon>Oscillatoriophycideae</taxon>
        <taxon>Chroococcales</taxon>
        <taxon>Aphanothecaceae</taxon>
        <taxon>Crocosphaera</taxon>
        <taxon>Crocosphaera chwakensis</taxon>
    </lineage>
</organism>
<dbReference type="Proteomes" id="UP000003781">
    <property type="component" value="Unassembled WGS sequence"/>
</dbReference>
<proteinExistence type="predicted"/>
<accession>A3IZG8</accession>
<feature type="transmembrane region" description="Helical" evidence="1">
    <location>
        <begin position="101"/>
        <end position="119"/>
    </location>
</feature>
<dbReference type="EMBL" id="AAXW01000104">
    <property type="protein sequence ID" value="EAZ88131.1"/>
    <property type="molecule type" value="Genomic_DNA"/>
</dbReference>
<dbReference type="RefSeq" id="WP_008278785.1">
    <property type="nucleotide sequence ID" value="NZ_AAXW01000104.1"/>
</dbReference>
<feature type="transmembrane region" description="Helical" evidence="1">
    <location>
        <begin position="126"/>
        <end position="156"/>
    </location>
</feature>
<evidence type="ECO:0000313" key="2">
    <source>
        <dbReference type="EMBL" id="EAZ88131.1"/>
    </source>
</evidence>
<keyword evidence="1" id="KW-0812">Transmembrane</keyword>
<reference evidence="2 3" key="1">
    <citation type="submission" date="2007-03" db="EMBL/GenBank/DDBJ databases">
        <authorList>
            <person name="Stal L."/>
            <person name="Ferriera S."/>
            <person name="Johnson J."/>
            <person name="Kravitz S."/>
            <person name="Beeson K."/>
            <person name="Sutton G."/>
            <person name="Rogers Y.-H."/>
            <person name="Friedman R."/>
            <person name="Frazier M."/>
            <person name="Venter J.C."/>
        </authorList>
    </citation>
    <scope>NUCLEOTIDE SEQUENCE [LARGE SCALE GENOMIC DNA]</scope>
    <source>
        <strain evidence="2 3">CCY0110</strain>
    </source>
</reference>